<proteinExistence type="predicted"/>
<name>A0A0C3QNM0_9AGAM</name>
<dbReference type="STRING" id="1051891.A0A0C3QNM0"/>
<protein>
    <submittedName>
        <fullName evidence="1">Uncharacterized protein</fullName>
    </submittedName>
</protein>
<dbReference type="SUPFAM" id="SSF52047">
    <property type="entry name" value="RNI-like"/>
    <property type="match status" value="1"/>
</dbReference>
<dbReference type="HOGENOM" id="CLU_963755_0_0_1"/>
<keyword evidence="2" id="KW-1185">Reference proteome</keyword>
<gene>
    <name evidence="1" type="ORF">M407DRAFT_6004</name>
</gene>
<evidence type="ECO:0000313" key="2">
    <source>
        <dbReference type="Proteomes" id="UP000054248"/>
    </source>
</evidence>
<evidence type="ECO:0000313" key="1">
    <source>
        <dbReference type="EMBL" id="KIO29696.1"/>
    </source>
</evidence>
<dbReference type="AlphaFoldDB" id="A0A0C3QNM0"/>
<reference evidence="2" key="2">
    <citation type="submission" date="2015-01" db="EMBL/GenBank/DDBJ databases">
        <title>Evolutionary Origins and Diversification of the Mycorrhizal Mutualists.</title>
        <authorList>
            <consortium name="DOE Joint Genome Institute"/>
            <consortium name="Mycorrhizal Genomics Consortium"/>
            <person name="Kohler A."/>
            <person name="Kuo A."/>
            <person name="Nagy L.G."/>
            <person name="Floudas D."/>
            <person name="Copeland A."/>
            <person name="Barry K.W."/>
            <person name="Cichocki N."/>
            <person name="Veneault-Fourrey C."/>
            <person name="LaButti K."/>
            <person name="Lindquist E.A."/>
            <person name="Lipzen A."/>
            <person name="Lundell T."/>
            <person name="Morin E."/>
            <person name="Murat C."/>
            <person name="Riley R."/>
            <person name="Ohm R."/>
            <person name="Sun H."/>
            <person name="Tunlid A."/>
            <person name="Henrissat B."/>
            <person name="Grigoriev I.V."/>
            <person name="Hibbett D.S."/>
            <person name="Martin F."/>
        </authorList>
    </citation>
    <scope>NUCLEOTIDE SEQUENCE [LARGE SCALE GENOMIC DNA]</scope>
    <source>
        <strain evidence="2">MUT 4182</strain>
    </source>
</reference>
<sequence>MPFLRPAIQNLANLRILTFKSTNFGDGRWLPDLGNCCPHLRWLFFINCIGFTILSIRLLVETRIQRDGMHPLELLCIEPHYYAPTDSEYIATKEDVVWFSKFLRFKSEDYGLEIESEAYNYADLGMATERRTIERPIHRTRLWLLCILSDSPSLEMFGIHNLGTIHGWGDVTSLFIKSTDPVRSATIRSLILPKLRTLQPYNYADPVDISCCNVTAQENSLPELRVIGISEHVYIGWLVDLPSRATDGLDFSLPRLRVSELTVNHHSAPDQNRHGYPTKIKEVIEEVRV</sequence>
<dbReference type="Proteomes" id="UP000054248">
    <property type="component" value="Unassembled WGS sequence"/>
</dbReference>
<accession>A0A0C3QNM0</accession>
<reference evidence="1 2" key="1">
    <citation type="submission" date="2014-04" db="EMBL/GenBank/DDBJ databases">
        <authorList>
            <consortium name="DOE Joint Genome Institute"/>
            <person name="Kuo A."/>
            <person name="Girlanda M."/>
            <person name="Perotto S."/>
            <person name="Kohler A."/>
            <person name="Nagy L.G."/>
            <person name="Floudas D."/>
            <person name="Copeland A."/>
            <person name="Barry K.W."/>
            <person name="Cichocki N."/>
            <person name="Veneault-Fourrey C."/>
            <person name="LaButti K."/>
            <person name="Lindquist E.A."/>
            <person name="Lipzen A."/>
            <person name="Lundell T."/>
            <person name="Morin E."/>
            <person name="Murat C."/>
            <person name="Sun H."/>
            <person name="Tunlid A."/>
            <person name="Henrissat B."/>
            <person name="Grigoriev I.V."/>
            <person name="Hibbett D.S."/>
            <person name="Martin F."/>
            <person name="Nordberg H.P."/>
            <person name="Cantor M.N."/>
            <person name="Hua S.X."/>
        </authorList>
    </citation>
    <scope>NUCLEOTIDE SEQUENCE [LARGE SCALE GENOMIC DNA]</scope>
    <source>
        <strain evidence="1 2">MUT 4182</strain>
    </source>
</reference>
<dbReference type="EMBL" id="KN822979">
    <property type="protein sequence ID" value="KIO29696.1"/>
    <property type="molecule type" value="Genomic_DNA"/>
</dbReference>
<organism evidence="1 2">
    <name type="scientific">Tulasnella calospora MUT 4182</name>
    <dbReference type="NCBI Taxonomy" id="1051891"/>
    <lineage>
        <taxon>Eukaryota</taxon>
        <taxon>Fungi</taxon>
        <taxon>Dikarya</taxon>
        <taxon>Basidiomycota</taxon>
        <taxon>Agaricomycotina</taxon>
        <taxon>Agaricomycetes</taxon>
        <taxon>Cantharellales</taxon>
        <taxon>Tulasnellaceae</taxon>
        <taxon>Tulasnella</taxon>
    </lineage>
</organism>